<gene>
    <name evidence="3" type="ORF">SNE40_019911</name>
</gene>
<accession>A0AAN8GD84</accession>
<evidence type="ECO:0000313" key="4">
    <source>
        <dbReference type="Proteomes" id="UP001347796"/>
    </source>
</evidence>
<evidence type="ECO:0000256" key="2">
    <source>
        <dbReference type="SAM" id="Coils"/>
    </source>
</evidence>
<keyword evidence="1" id="KW-0378">Hydrolase</keyword>
<feature type="coiled-coil region" evidence="2">
    <location>
        <begin position="120"/>
        <end position="251"/>
    </location>
</feature>
<dbReference type="AlphaFoldDB" id="A0AAN8GD84"/>
<reference evidence="3 4" key="1">
    <citation type="submission" date="2024-01" db="EMBL/GenBank/DDBJ databases">
        <title>The genome of the rayed Mediterranean limpet Patella caerulea (Linnaeus, 1758).</title>
        <authorList>
            <person name="Anh-Thu Weber A."/>
            <person name="Halstead-Nussloch G."/>
        </authorList>
    </citation>
    <scope>NUCLEOTIDE SEQUENCE [LARGE SCALE GENOMIC DNA]</scope>
    <source>
        <strain evidence="3">AATW-2023a</strain>
        <tissue evidence="3">Whole specimen</tissue>
    </source>
</reference>
<dbReference type="EMBL" id="JAZGQO010000015">
    <property type="protein sequence ID" value="KAK6168726.1"/>
    <property type="molecule type" value="Genomic_DNA"/>
</dbReference>
<dbReference type="InterPro" id="IPR022894">
    <property type="entry name" value="Oligoribonuclease"/>
</dbReference>
<dbReference type="GO" id="GO:0000175">
    <property type="term" value="F:3'-5'-RNA exonuclease activity"/>
    <property type="evidence" value="ECO:0007669"/>
    <property type="project" value="InterPro"/>
</dbReference>
<dbReference type="Proteomes" id="UP001347796">
    <property type="component" value="Unassembled WGS sequence"/>
</dbReference>
<evidence type="ECO:0000256" key="1">
    <source>
        <dbReference type="ARBA" id="ARBA00022722"/>
    </source>
</evidence>
<evidence type="ECO:0000313" key="3">
    <source>
        <dbReference type="EMBL" id="KAK6168726.1"/>
    </source>
</evidence>
<keyword evidence="2" id="KW-0175">Coiled coil</keyword>
<dbReference type="PANTHER" id="PTHR11046:SF29">
    <property type="match status" value="1"/>
</dbReference>
<keyword evidence="1" id="KW-0540">Nuclease</keyword>
<dbReference type="PANTHER" id="PTHR11046">
    <property type="entry name" value="OLIGORIBONUCLEASE, MITOCHONDRIAL"/>
    <property type="match status" value="1"/>
</dbReference>
<proteinExistence type="predicted"/>
<comment type="caution">
    <text evidence="3">The sequence shown here is derived from an EMBL/GenBank/DDBJ whole genome shotgun (WGS) entry which is preliminary data.</text>
</comment>
<sequence>MSGKNSDSFNVNSLKKKIRWVEDKSKKLKKKNIASYNQYLDSVFEFPILKPTEVFETKEPNLQVKLNQSLKRKLNLFSENYNILKSNYDIVAKTFCVIFKSYEEKLNDQSESANQDKISLQQLDNINEQQAKKLDSVLEQLKATREKLYTNTRNDNKKLKRKENKILSLSEQLKNVQGENENLWTEFLGKEAELHDTQKLIQNLRSENEDLQQLVADSKEQSRTDKKHPNMDNLKSRIYQLNKKIKRLEKAKTDFKSLFDIEYGKYTKHIRDLNLEVTLLENENQELSNPLEVLKTYENGQYTSDARECCMELLTEGGVSQNKIPFVINSVVTKLTGSVANKLPSQSLLSKRILPEAKYVACRQVGTALLKDFDPTSDIGNVLHQDATTKFSQHYEGMQATLKDGSNLSLGLCNVGGGDANTYVNAFQNIIDDIVLSFSSDSVNDSEYKAKLITSFKSFLSDQCATNPVFNNAISKIREDLLPKVIPNFCNLSKIDQERISDMGQFACRLHLLANFGIAADKALRLFEDTVTEGKNPFAFKSNDSGTFRLARNAATALTKRGSDKNGIASYWNVFLQSRGTENALLTFHGHRINIAFYNCAAVFFHKQDICDILKDWKDPNGLLQALFFDVKEKVFLAGARAMGIFYELVTTPFWLLLEKAGSILEINDELHQMKLTLTTWANDGTEPLNGTPLFPLHVISYKSSKFHDVLFNDSNDAQLDSLTVIALELLSAQLLIILERQAATQLPGGKYFSPSANLLETSSNVPTTNAISERDMAILDNLLRIKPSSSTMSLETILMWTRNKPSVWLETMSENEKDSILKQAMKFGPTYVTNFRERQKTIQKQIEERLAEKKSQKLKL</sequence>
<name>A0AAN8GD84_PATCE</name>
<keyword evidence="4" id="KW-1185">Reference proteome</keyword>
<organism evidence="3 4">
    <name type="scientific">Patella caerulea</name>
    <name type="common">Rayed Mediterranean limpet</name>
    <dbReference type="NCBI Taxonomy" id="87958"/>
    <lineage>
        <taxon>Eukaryota</taxon>
        <taxon>Metazoa</taxon>
        <taxon>Spiralia</taxon>
        <taxon>Lophotrochozoa</taxon>
        <taxon>Mollusca</taxon>
        <taxon>Gastropoda</taxon>
        <taxon>Patellogastropoda</taxon>
        <taxon>Patelloidea</taxon>
        <taxon>Patellidae</taxon>
        <taxon>Patella</taxon>
    </lineage>
</organism>
<protein>
    <submittedName>
        <fullName evidence="3">Uncharacterized protein</fullName>
    </submittedName>
</protein>